<evidence type="ECO:0000256" key="2">
    <source>
        <dbReference type="ARBA" id="ARBA00001958"/>
    </source>
</evidence>
<dbReference type="EC" id="2.7.1.33" evidence="6 16"/>
<dbReference type="Proteomes" id="UP000238322">
    <property type="component" value="Unassembled WGS sequence"/>
</dbReference>
<comment type="subunit">
    <text evidence="5 16">Homodimer.</text>
</comment>
<accession>A0A2S8FKU0</accession>
<evidence type="ECO:0000256" key="14">
    <source>
        <dbReference type="ARBA" id="ARBA00038036"/>
    </source>
</evidence>
<dbReference type="Pfam" id="PF03309">
    <property type="entry name" value="Pan_kinase"/>
    <property type="match status" value="1"/>
</dbReference>
<comment type="function">
    <text evidence="16">Catalyzes the phosphorylation of pantothenate (Pan), the first step in CoA biosynthesis.</text>
</comment>
<dbReference type="Gene3D" id="3.30.420.40">
    <property type="match status" value="1"/>
</dbReference>
<evidence type="ECO:0000256" key="16">
    <source>
        <dbReference type="HAMAP-Rule" id="MF_01274"/>
    </source>
</evidence>
<name>A0A2S8FKU0_9BACT</name>
<evidence type="ECO:0000256" key="5">
    <source>
        <dbReference type="ARBA" id="ARBA00011738"/>
    </source>
</evidence>
<feature type="binding site" evidence="16">
    <location>
        <position position="187"/>
    </location>
    <ligand>
        <name>substrate</name>
    </ligand>
</feature>
<comment type="caution">
    <text evidence="17">The sequence shown here is derived from an EMBL/GenBank/DDBJ whole genome shotgun (WGS) entry which is preliminary data.</text>
</comment>
<dbReference type="GO" id="GO:0046872">
    <property type="term" value="F:metal ion binding"/>
    <property type="evidence" value="ECO:0007669"/>
    <property type="project" value="UniProtKB-KW"/>
</dbReference>
<feature type="binding site" evidence="16">
    <location>
        <position position="133"/>
    </location>
    <ligand>
        <name>ATP</name>
        <dbReference type="ChEBI" id="CHEBI:30616"/>
    </ligand>
</feature>
<dbReference type="NCBIfam" id="TIGR00671">
    <property type="entry name" value="baf"/>
    <property type="match status" value="1"/>
</dbReference>
<dbReference type="AlphaFoldDB" id="A0A2S8FKU0"/>
<keyword evidence="12 16" id="KW-0630">Potassium</keyword>
<comment type="subcellular location">
    <subcellularLocation>
        <location evidence="3 16">Cytoplasm</location>
    </subcellularLocation>
</comment>
<comment type="similarity">
    <text evidence="14 16">Belongs to the type III pantothenate kinase family.</text>
</comment>
<keyword evidence="11 16" id="KW-0067">ATP-binding</keyword>
<dbReference type="EMBL" id="PUHY01000012">
    <property type="protein sequence ID" value="PQO32544.1"/>
    <property type="molecule type" value="Genomic_DNA"/>
</dbReference>
<keyword evidence="7 16" id="KW-0963">Cytoplasm</keyword>
<keyword evidence="13 16" id="KW-0173">Coenzyme A biosynthesis</keyword>
<evidence type="ECO:0000256" key="12">
    <source>
        <dbReference type="ARBA" id="ARBA00022958"/>
    </source>
</evidence>
<evidence type="ECO:0000313" key="17">
    <source>
        <dbReference type="EMBL" id="PQO32544.1"/>
    </source>
</evidence>
<dbReference type="SUPFAM" id="SSF53067">
    <property type="entry name" value="Actin-like ATPase domain"/>
    <property type="match status" value="2"/>
</dbReference>
<feature type="binding site" evidence="16">
    <location>
        <begin position="106"/>
        <end position="109"/>
    </location>
    <ligand>
        <name>substrate</name>
    </ligand>
</feature>
<comment type="cofactor">
    <cofactor evidence="2">
        <name>K(+)</name>
        <dbReference type="ChEBI" id="CHEBI:29103"/>
    </cofactor>
</comment>
<dbReference type="OrthoDB" id="9804707at2"/>
<sequence length="260" mass="27657">MSLESFVTIDIGNSRVHFGRFEGFSADEASPPVSTFSYPTSSTDIKGLRAWLSEEKLPWFAVSVHRPALASLEAFSKIEHRVASFQAFGYQQLPIEIALPEPGKVGADRLAAAVAANSLRATDRPAIVVDAGTAITVDAVSVDGKFVGGAILPGMRTSAKALAAQTDALPQIEVDLQNCPQAIGTNTTEAMQSGLFWGSVGAVRETIHRVSEQLGSDNPPQIFISGGDVNYLAPWMNLEIQTVDHLVLRGVGLAAQQAKQ</sequence>
<evidence type="ECO:0000256" key="8">
    <source>
        <dbReference type="ARBA" id="ARBA00022679"/>
    </source>
</evidence>
<dbReference type="GO" id="GO:0015937">
    <property type="term" value="P:coenzyme A biosynthetic process"/>
    <property type="evidence" value="ECO:0007669"/>
    <property type="project" value="UniProtKB-UniRule"/>
</dbReference>
<dbReference type="GO" id="GO:0004594">
    <property type="term" value="F:pantothenate kinase activity"/>
    <property type="evidence" value="ECO:0007669"/>
    <property type="project" value="UniProtKB-UniRule"/>
</dbReference>
<keyword evidence="8 16" id="KW-0808">Transferase</keyword>
<dbReference type="InterPro" id="IPR004619">
    <property type="entry name" value="Type_III_PanK"/>
</dbReference>
<comment type="catalytic activity">
    <reaction evidence="1 16">
        <text>(R)-pantothenate + ATP = (R)-4'-phosphopantothenate + ADP + H(+)</text>
        <dbReference type="Rhea" id="RHEA:16373"/>
        <dbReference type="ChEBI" id="CHEBI:10986"/>
        <dbReference type="ChEBI" id="CHEBI:15378"/>
        <dbReference type="ChEBI" id="CHEBI:29032"/>
        <dbReference type="ChEBI" id="CHEBI:30616"/>
        <dbReference type="ChEBI" id="CHEBI:456216"/>
        <dbReference type="EC" id="2.7.1.33"/>
    </reaction>
</comment>
<dbReference type="HAMAP" id="MF_01274">
    <property type="entry name" value="Pantothen_kinase_3"/>
    <property type="match status" value="1"/>
</dbReference>
<dbReference type="GO" id="GO:0005737">
    <property type="term" value="C:cytoplasm"/>
    <property type="evidence" value="ECO:0007669"/>
    <property type="project" value="UniProtKB-SubCell"/>
</dbReference>
<evidence type="ECO:0000256" key="6">
    <source>
        <dbReference type="ARBA" id="ARBA00012102"/>
    </source>
</evidence>
<evidence type="ECO:0000256" key="3">
    <source>
        <dbReference type="ARBA" id="ARBA00004496"/>
    </source>
</evidence>
<keyword evidence="9 16" id="KW-0547">Nucleotide-binding</keyword>
<evidence type="ECO:0000256" key="4">
    <source>
        <dbReference type="ARBA" id="ARBA00005225"/>
    </source>
</evidence>
<dbReference type="RefSeq" id="WP_105331555.1">
    <property type="nucleotide sequence ID" value="NZ_PUHY01000012.1"/>
</dbReference>
<dbReference type="GO" id="GO:0005524">
    <property type="term" value="F:ATP binding"/>
    <property type="evidence" value="ECO:0007669"/>
    <property type="project" value="UniProtKB-UniRule"/>
</dbReference>
<feature type="binding site" evidence="16">
    <location>
        <position position="130"/>
    </location>
    <ligand>
        <name>K(+)</name>
        <dbReference type="ChEBI" id="CHEBI:29103"/>
    </ligand>
</feature>
<dbReference type="UniPathway" id="UPA00241">
    <property type="reaction ID" value="UER00352"/>
</dbReference>
<comment type="caution">
    <text evidence="16">Lacks conserved residue(s) required for the propagation of feature annotation.</text>
</comment>
<organism evidence="17 18">
    <name type="scientific">Blastopirellula marina</name>
    <dbReference type="NCBI Taxonomy" id="124"/>
    <lineage>
        <taxon>Bacteria</taxon>
        <taxon>Pseudomonadati</taxon>
        <taxon>Planctomycetota</taxon>
        <taxon>Planctomycetia</taxon>
        <taxon>Pirellulales</taxon>
        <taxon>Pirellulaceae</taxon>
        <taxon>Blastopirellula</taxon>
    </lineage>
</organism>
<evidence type="ECO:0000256" key="11">
    <source>
        <dbReference type="ARBA" id="ARBA00022840"/>
    </source>
</evidence>
<comment type="pathway">
    <text evidence="4 16">Cofactor biosynthesis; coenzyme A biosynthesis; CoA from (R)-pantothenate: step 1/5.</text>
</comment>
<feature type="binding site" evidence="16">
    <location>
        <begin position="10"/>
        <end position="17"/>
    </location>
    <ligand>
        <name>ATP</name>
        <dbReference type="ChEBI" id="CHEBI:30616"/>
    </ligand>
</feature>
<dbReference type="PANTHER" id="PTHR34265:SF1">
    <property type="entry name" value="TYPE III PANTOTHENATE KINASE"/>
    <property type="match status" value="1"/>
</dbReference>
<evidence type="ECO:0000256" key="10">
    <source>
        <dbReference type="ARBA" id="ARBA00022777"/>
    </source>
</evidence>
<reference evidence="17 18" key="1">
    <citation type="submission" date="2018-02" db="EMBL/GenBank/DDBJ databases">
        <title>Comparative genomes isolates from brazilian mangrove.</title>
        <authorList>
            <person name="Araujo J.E."/>
            <person name="Taketani R.G."/>
            <person name="Silva M.C.P."/>
            <person name="Loureco M.V."/>
            <person name="Andreote F.D."/>
        </authorList>
    </citation>
    <scope>NUCLEOTIDE SEQUENCE [LARGE SCALE GENOMIC DNA]</scope>
    <source>
        <strain evidence="17 18">Hex-1 MGV</strain>
    </source>
</reference>
<dbReference type="CDD" id="cd24015">
    <property type="entry name" value="ASKHA_NBD_PanK-III"/>
    <property type="match status" value="1"/>
</dbReference>
<evidence type="ECO:0000256" key="9">
    <source>
        <dbReference type="ARBA" id="ARBA00022741"/>
    </source>
</evidence>
<keyword evidence="16" id="KW-0479">Metal-binding</keyword>
<feature type="active site" description="Proton acceptor" evidence="16">
    <location>
        <position position="108"/>
    </location>
</feature>
<evidence type="ECO:0000256" key="15">
    <source>
        <dbReference type="ARBA" id="ARBA00040883"/>
    </source>
</evidence>
<evidence type="ECO:0000256" key="7">
    <source>
        <dbReference type="ARBA" id="ARBA00022490"/>
    </source>
</evidence>
<gene>
    <name evidence="16" type="primary">coaX</name>
    <name evidence="17" type="ORF">C5Y83_20235</name>
</gene>
<evidence type="ECO:0000256" key="13">
    <source>
        <dbReference type="ARBA" id="ARBA00022993"/>
    </source>
</evidence>
<evidence type="ECO:0000313" key="18">
    <source>
        <dbReference type="Proteomes" id="UP000238322"/>
    </source>
</evidence>
<dbReference type="InterPro" id="IPR043129">
    <property type="entry name" value="ATPase_NBD"/>
</dbReference>
<evidence type="ECO:0000256" key="1">
    <source>
        <dbReference type="ARBA" id="ARBA00001206"/>
    </source>
</evidence>
<dbReference type="PANTHER" id="PTHR34265">
    <property type="entry name" value="TYPE III PANTOTHENATE KINASE"/>
    <property type="match status" value="1"/>
</dbReference>
<keyword evidence="10 16" id="KW-0418">Kinase</keyword>
<protein>
    <recommendedName>
        <fullName evidence="15 16">Type III pantothenate kinase</fullName>
        <ecNumber evidence="6 16">2.7.1.33</ecNumber>
    </recommendedName>
    <alternativeName>
        <fullName evidence="16">PanK-III</fullName>
    </alternativeName>
    <alternativeName>
        <fullName evidence="16">Pantothenic acid kinase</fullName>
    </alternativeName>
</protein>
<comment type="cofactor">
    <cofactor evidence="16">
        <name>NH4(+)</name>
        <dbReference type="ChEBI" id="CHEBI:28938"/>
    </cofactor>
    <cofactor evidence="16">
        <name>K(+)</name>
        <dbReference type="ChEBI" id="CHEBI:29103"/>
    </cofactor>
    <text evidence="16">A monovalent cation. Ammonium or potassium.</text>
</comment>
<proteinExistence type="inferred from homology"/>